<proteinExistence type="inferred from homology"/>
<sequence>MMVDAKLSIDTMLHEEEKKIVNRSEVSITETTKMLTNPIFDGLLKLCTGVHDFPDSPVWERIFYCELPLYNEYRFLNKRHLVMVYDHAGTIIATEMLNTNHETKNFNKLLLYFLTHLKKARNRAYDCDWPYEARNALYSIRVFLKTFIRVLNKNELVNTMELDKMTEPRTPNPKIGRRRSSVSGKVLEIDSNLLLDKRSRSLALMEEILQTLIFADTTSPMNYSFYLETIDLVTILFSSELYSPITSKTVDHLYLDLALNQFGYIPVNLDILPTD</sequence>
<keyword evidence="6" id="KW-1185">Reference proteome</keyword>
<evidence type="ECO:0000256" key="1">
    <source>
        <dbReference type="ARBA" id="ARBA00010603"/>
    </source>
</evidence>
<protein>
    <recommendedName>
        <fullName evidence="2">Dymeclin</fullName>
    </recommendedName>
</protein>
<dbReference type="PANTHER" id="PTHR12895:SF9">
    <property type="entry name" value="DYMECLIN"/>
    <property type="match status" value="1"/>
</dbReference>
<evidence type="ECO:0000256" key="4">
    <source>
        <dbReference type="ARBA" id="ARBA00023288"/>
    </source>
</evidence>
<dbReference type="Pfam" id="PF09742">
    <property type="entry name" value="Dymeclin"/>
    <property type="match status" value="1"/>
</dbReference>
<comment type="similarity">
    <text evidence="1">Belongs to the dymeclin family.</text>
</comment>
<evidence type="ECO:0000313" key="5">
    <source>
        <dbReference type="EMBL" id="KAJ3257251.1"/>
    </source>
</evidence>
<comment type="caution">
    <text evidence="5">The sequence shown here is derived from an EMBL/GenBank/DDBJ whole genome shotgun (WGS) entry which is preliminary data.</text>
</comment>
<name>A0AAD5Y886_9FUNG</name>
<evidence type="ECO:0000256" key="2">
    <source>
        <dbReference type="ARBA" id="ARBA00015736"/>
    </source>
</evidence>
<accession>A0AAD5Y886</accession>
<dbReference type="Proteomes" id="UP001210925">
    <property type="component" value="Unassembled WGS sequence"/>
</dbReference>
<dbReference type="GO" id="GO:0007030">
    <property type="term" value="P:Golgi organization"/>
    <property type="evidence" value="ECO:0007669"/>
    <property type="project" value="TreeGrafter"/>
</dbReference>
<dbReference type="PANTHER" id="PTHR12895">
    <property type="entry name" value="DYMECLIN"/>
    <property type="match status" value="1"/>
</dbReference>
<dbReference type="EMBL" id="JADGKB010000040">
    <property type="protein sequence ID" value="KAJ3257251.1"/>
    <property type="molecule type" value="Genomic_DNA"/>
</dbReference>
<evidence type="ECO:0000313" key="6">
    <source>
        <dbReference type="Proteomes" id="UP001210925"/>
    </source>
</evidence>
<evidence type="ECO:0000256" key="3">
    <source>
        <dbReference type="ARBA" id="ARBA00022707"/>
    </source>
</evidence>
<gene>
    <name evidence="5" type="ORF">HK103_004805</name>
</gene>
<reference evidence="5" key="1">
    <citation type="submission" date="2020-05" db="EMBL/GenBank/DDBJ databases">
        <title>Phylogenomic resolution of chytrid fungi.</title>
        <authorList>
            <person name="Stajich J.E."/>
            <person name="Amses K."/>
            <person name="Simmons R."/>
            <person name="Seto K."/>
            <person name="Myers J."/>
            <person name="Bonds A."/>
            <person name="Quandt C.A."/>
            <person name="Barry K."/>
            <person name="Liu P."/>
            <person name="Grigoriev I."/>
            <person name="Longcore J.E."/>
            <person name="James T.Y."/>
        </authorList>
    </citation>
    <scope>NUCLEOTIDE SEQUENCE</scope>
    <source>
        <strain evidence="5">PLAUS21</strain>
    </source>
</reference>
<dbReference type="GO" id="GO:0005794">
    <property type="term" value="C:Golgi apparatus"/>
    <property type="evidence" value="ECO:0007669"/>
    <property type="project" value="TreeGrafter"/>
</dbReference>
<keyword evidence="4" id="KW-0449">Lipoprotein</keyword>
<keyword evidence="3" id="KW-0519">Myristate</keyword>
<dbReference type="AlphaFoldDB" id="A0AAD5Y886"/>
<dbReference type="InterPro" id="IPR019142">
    <property type="entry name" value="Dymeclin"/>
</dbReference>
<organism evidence="5 6">
    <name type="scientific">Boothiomyces macroporosus</name>
    <dbReference type="NCBI Taxonomy" id="261099"/>
    <lineage>
        <taxon>Eukaryota</taxon>
        <taxon>Fungi</taxon>
        <taxon>Fungi incertae sedis</taxon>
        <taxon>Chytridiomycota</taxon>
        <taxon>Chytridiomycota incertae sedis</taxon>
        <taxon>Chytridiomycetes</taxon>
        <taxon>Rhizophydiales</taxon>
        <taxon>Terramycetaceae</taxon>
        <taxon>Boothiomyces</taxon>
    </lineage>
</organism>